<dbReference type="SUPFAM" id="SSF52047">
    <property type="entry name" value="RNI-like"/>
    <property type="match status" value="1"/>
</dbReference>
<accession>A0AAD7BYT4</accession>
<dbReference type="EMBL" id="JARKIF010000007">
    <property type="protein sequence ID" value="KAJ7634540.1"/>
    <property type="molecule type" value="Genomic_DNA"/>
</dbReference>
<protein>
    <submittedName>
        <fullName evidence="1">Uncharacterized protein</fullName>
    </submittedName>
</protein>
<organism evidence="1 2">
    <name type="scientific">Roridomyces roridus</name>
    <dbReference type="NCBI Taxonomy" id="1738132"/>
    <lineage>
        <taxon>Eukaryota</taxon>
        <taxon>Fungi</taxon>
        <taxon>Dikarya</taxon>
        <taxon>Basidiomycota</taxon>
        <taxon>Agaricomycotina</taxon>
        <taxon>Agaricomycetes</taxon>
        <taxon>Agaricomycetidae</taxon>
        <taxon>Agaricales</taxon>
        <taxon>Marasmiineae</taxon>
        <taxon>Mycenaceae</taxon>
        <taxon>Roridomyces</taxon>
    </lineage>
</organism>
<evidence type="ECO:0000313" key="1">
    <source>
        <dbReference type="EMBL" id="KAJ7634540.1"/>
    </source>
</evidence>
<name>A0AAD7BYT4_9AGAR</name>
<dbReference type="Proteomes" id="UP001221142">
    <property type="component" value="Unassembled WGS sequence"/>
</dbReference>
<dbReference type="AlphaFoldDB" id="A0AAD7BYT4"/>
<comment type="caution">
    <text evidence="1">The sequence shown here is derived from an EMBL/GenBank/DDBJ whole genome shotgun (WGS) entry which is preliminary data.</text>
</comment>
<sequence>RVPNLNRESLDYLSRLSTLVSLELVWADIRFSGPPNDPTQSLGAPFPALRTLKLSNTSPEFILDFLSTLPPQCPLQSFHAGIQSLANHDLGAVYAALSTHLSPLALRKLQIVSDFRRRRSHTFAHPNEIAPLYLFRNLTHLRLEPPTAFDLDDAMALDFARSWPNLISLVLNSGQPFKTTLGCLRGFAEHCQGLSHLDINLDASVVPLPLESRISQNSLIVLGVGASPIDDPQAVSAFLSVLFPSLGEIDTSSRWGYYVTEDEESEGESHRKKWGEVEALLQMGATGN</sequence>
<feature type="non-terminal residue" evidence="1">
    <location>
        <position position="1"/>
    </location>
</feature>
<reference evidence="1" key="1">
    <citation type="submission" date="2023-03" db="EMBL/GenBank/DDBJ databases">
        <title>Massive genome expansion in bonnet fungi (Mycena s.s.) driven by repeated elements and novel gene families across ecological guilds.</title>
        <authorList>
            <consortium name="Lawrence Berkeley National Laboratory"/>
            <person name="Harder C.B."/>
            <person name="Miyauchi S."/>
            <person name="Viragh M."/>
            <person name="Kuo A."/>
            <person name="Thoen E."/>
            <person name="Andreopoulos B."/>
            <person name="Lu D."/>
            <person name="Skrede I."/>
            <person name="Drula E."/>
            <person name="Henrissat B."/>
            <person name="Morin E."/>
            <person name="Kohler A."/>
            <person name="Barry K."/>
            <person name="LaButti K."/>
            <person name="Morin E."/>
            <person name="Salamov A."/>
            <person name="Lipzen A."/>
            <person name="Mereny Z."/>
            <person name="Hegedus B."/>
            <person name="Baldrian P."/>
            <person name="Stursova M."/>
            <person name="Weitz H."/>
            <person name="Taylor A."/>
            <person name="Grigoriev I.V."/>
            <person name="Nagy L.G."/>
            <person name="Martin F."/>
            <person name="Kauserud H."/>
        </authorList>
    </citation>
    <scope>NUCLEOTIDE SEQUENCE</scope>
    <source>
        <strain evidence="1">9284</strain>
    </source>
</reference>
<gene>
    <name evidence="1" type="ORF">FB45DRAFT_469181</name>
</gene>
<evidence type="ECO:0000313" key="2">
    <source>
        <dbReference type="Proteomes" id="UP001221142"/>
    </source>
</evidence>
<proteinExistence type="predicted"/>
<dbReference type="InterPro" id="IPR032675">
    <property type="entry name" value="LRR_dom_sf"/>
</dbReference>
<keyword evidence="2" id="KW-1185">Reference proteome</keyword>
<dbReference type="Gene3D" id="3.80.10.10">
    <property type="entry name" value="Ribonuclease Inhibitor"/>
    <property type="match status" value="1"/>
</dbReference>